<dbReference type="FunFam" id="3.40.50.720:FF:000047">
    <property type="entry name" value="NADP-dependent L-serine/L-allo-threonine dehydrogenase"/>
    <property type="match status" value="1"/>
</dbReference>
<keyword evidence="3" id="KW-0560">Oxidoreductase</keyword>
<gene>
    <name evidence="6" type="ORF">Salmuc_01884</name>
</gene>
<dbReference type="SUPFAM" id="SSF51735">
    <property type="entry name" value="NAD(P)-binding Rossmann-fold domains"/>
    <property type="match status" value="1"/>
</dbReference>
<evidence type="ECO:0000256" key="1">
    <source>
        <dbReference type="ARBA" id="ARBA00006484"/>
    </source>
</evidence>
<dbReference type="Gene3D" id="3.40.50.720">
    <property type="entry name" value="NAD(P)-binding Rossmann-like Domain"/>
    <property type="match status" value="1"/>
</dbReference>
<dbReference type="SMART" id="SM00822">
    <property type="entry name" value="PKS_KR"/>
    <property type="match status" value="1"/>
</dbReference>
<evidence type="ECO:0000256" key="3">
    <source>
        <dbReference type="ARBA" id="ARBA00023002"/>
    </source>
</evidence>
<evidence type="ECO:0000313" key="6">
    <source>
        <dbReference type="EMBL" id="EPX84109.1"/>
    </source>
</evidence>
<feature type="domain" description="Ketoreductase" evidence="5">
    <location>
        <begin position="7"/>
        <end position="186"/>
    </location>
</feature>
<accession>S9SD23</accession>
<comment type="similarity">
    <text evidence="1 4">Belongs to the short-chain dehydrogenases/reductases (SDR) family.</text>
</comment>
<evidence type="ECO:0000256" key="4">
    <source>
        <dbReference type="RuleBase" id="RU000363"/>
    </source>
</evidence>
<dbReference type="InterPro" id="IPR020904">
    <property type="entry name" value="Sc_DH/Rdtase_CS"/>
</dbReference>
<dbReference type="Pfam" id="PF00106">
    <property type="entry name" value="adh_short"/>
    <property type="match status" value="1"/>
</dbReference>
<dbReference type="HOGENOM" id="CLU_010194_2_10_5"/>
<dbReference type="RefSeq" id="WP_020038303.1">
    <property type="nucleotide sequence ID" value="NZ_KE557274.1"/>
</dbReference>
<keyword evidence="7" id="KW-1185">Reference proteome</keyword>
<dbReference type="OrthoDB" id="658698at2"/>
<evidence type="ECO:0000259" key="5">
    <source>
        <dbReference type="SMART" id="SM00822"/>
    </source>
</evidence>
<organism evidence="6 7">
    <name type="scientific">Salipiger mucosus DSM 16094</name>
    <dbReference type="NCBI Taxonomy" id="1123237"/>
    <lineage>
        <taxon>Bacteria</taxon>
        <taxon>Pseudomonadati</taxon>
        <taxon>Pseudomonadota</taxon>
        <taxon>Alphaproteobacteria</taxon>
        <taxon>Rhodobacterales</taxon>
        <taxon>Roseobacteraceae</taxon>
        <taxon>Salipiger</taxon>
    </lineage>
</organism>
<protein>
    <submittedName>
        <fullName evidence="6">Putative short-chain dehydrogenase/oxidoreductase</fullName>
    </submittedName>
</protein>
<dbReference type="AlphaFoldDB" id="S9SD23"/>
<dbReference type="PRINTS" id="PR00080">
    <property type="entry name" value="SDRFAMILY"/>
</dbReference>
<dbReference type="GO" id="GO:0016616">
    <property type="term" value="F:oxidoreductase activity, acting on the CH-OH group of donors, NAD or NADP as acceptor"/>
    <property type="evidence" value="ECO:0007669"/>
    <property type="project" value="UniProtKB-ARBA"/>
</dbReference>
<proteinExistence type="inferred from homology"/>
<dbReference type="EMBL" id="APVH01000013">
    <property type="protein sequence ID" value="EPX84109.1"/>
    <property type="molecule type" value="Genomic_DNA"/>
</dbReference>
<dbReference type="STRING" id="1123237.Salmuc_01884"/>
<dbReference type="InterPro" id="IPR002347">
    <property type="entry name" value="SDR_fam"/>
</dbReference>
<comment type="caution">
    <text evidence="6">The sequence shown here is derived from an EMBL/GenBank/DDBJ whole genome shotgun (WGS) entry which is preliminary data.</text>
</comment>
<dbReference type="PANTHER" id="PTHR43391:SF14">
    <property type="entry name" value="DEHYDROGENASE_REDUCTASE SDR FAMILY PROTEIN 7-LIKE"/>
    <property type="match status" value="1"/>
</dbReference>
<dbReference type="PANTHER" id="PTHR43391">
    <property type="entry name" value="RETINOL DEHYDROGENASE-RELATED"/>
    <property type="match status" value="1"/>
</dbReference>
<keyword evidence="2" id="KW-0521">NADP</keyword>
<dbReference type="InterPro" id="IPR057326">
    <property type="entry name" value="KR_dom"/>
</dbReference>
<evidence type="ECO:0000313" key="7">
    <source>
        <dbReference type="Proteomes" id="UP000015347"/>
    </source>
</evidence>
<sequence>MNCMTDRVVAITGASSGIGRATAMTLAGHGASLALAARGAENLRSVAEEIKAAGGRVVTLPTDVSDRASVQAFVDSACAAFGRIDALINNAGIGPISPLDALQVEDWDLMVDINLMGALNVLAAVLPVLRRQDGGHLVNVVSVAGLQGVSPRMAVYAATKNAVRTVGEGLRAEAGPNLRVTNVSPGFVKTNFAGSMSDPEVRAAIEARMEEIGLSPEAVANAILFAVSQPDSVEIGDITIRPSAQG</sequence>
<dbReference type="InterPro" id="IPR036291">
    <property type="entry name" value="NAD(P)-bd_dom_sf"/>
</dbReference>
<dbReference type="Proteomes" id="UP000015347">
    <property type="component" value="Unassembled WGS sequence"/>
</dbReference>
<evidence type="ECO:0000256" key="2">
    <source>
        <dbReference type="ARBA" id="ARBA00022857"/>
    </source>
</evidence>
<reference evidence="7" key="1">
    <citation type="journal article" date="2014" name="Stand. Genomic Sci.">
        <title>Genome sequence of the exopolysaccharide-producing Salipiger mucosus type strain (DSM 16094(T)), a moderately halophilic member of the Roseobacter clade.</title>
        <authorList>
            <person name="Riedel T."/>
            <person name="Spring S."/>
            <person name="Fiebig A."/>
            <person name="Petersen J."/>
            <person name="Kyrpides N.C."/>
            <person name="Goker M."/>
            <person name="Klenk H.P."/>
        </authorList>
    </citation>
    <scope>NUCLEOTIDE SEQUENCE [LARGE SCALE GENOMIC DNA]</scope>
    <source>
        <strain evidence="7">DSM 16094</strain>
    </source>
</reference>
<dbReference type="PRINTS" id="PR00081">
    <property type="entry name" value="GDHRDH"/>
</dbReference>
<dbReference type="PROSITE" id="PS00061">
    <property type="entry name" value="ADH_SHORT"/>
    <property type="match status" value="1"/>
</dbReference>
<name>S9SD23_9RHOB</name>
<dbReference type="eggNOG" id="COG4221">
    <property type="taxonomic scope" value="Bacteria"/>
</dbReference>